<feature type="compositionally biased region" description="Basic and acidic residues" evidence="8">
    <location>
        <begin position="467"/>
        <end position="483"/>
    </location>
</feature>
<sequence>MEAGDMIKLPSPSHSGSGSESGEICDSGNSAPHEADSQPTNCEAKHEKIVGEKIGLDGNAHSHVVETGQGHTSANGSSIQQLSIEMTETIRVKEKLDGFTSEVHSETDRVEEKLDNPNSRMQADDLLIVQNESPIQNTMMDDTPMPDVKSVRMTNDDHQPSIYVMYSSLTRASKRKLEEVLQQWLKWQVEHDSLDENEVIESGEETYFPALQVGTEKTSAVSFWIDSQTSNEHEKEFIPLDGKTVPLYDRGYALGLVSADGSSNLEGGSEIIADASRCFNCGSYSHLMRQCPKPHNNAAVIKARKEHNFKKNQCAGSHNPIRYYQNSRGGKFDDLKPGSLTAETRLLLGLGEFDPPPWLNRMREIGYPPGYLALDDEDQPSGITIYADGVIDEGQEEGEISEMKDCAVESEPPNKRSKMTVEFPGINAPIPQEADARHWAPPAPLSSDPSRSNSPQISNLYPQDGSRGYHLEQRWYGNFRDDGPPGVDPGFSLPVSFTPRYSSDKFQSPTMTRSESECG</sequence>
<dbReference type="EMBL" id="BPVZ01000046">
    <property type="protein sequence ID" value="GKV16852.1"/>
    <property type="molecule type" value="Genomic_DNA"/>
</dbReference>
<gene>
    <name evidence="10" type="ORF">SLEP1_g27426</name>
</gene>
<dbReference type="Pfam" id="PF04046">
    <property type="entry name" value="PSP"/>
    <property type="match status" value="1"/>
</dbReference>
<evidence type="ECO:0000256" key="2">
    <source>
        <dbReference type="ARBA" id="ARBA00007497"/>
    </source>
</evidence>
<dbReference type="PROSITE" id="PS50158">
    <property type="entry name" value="ZF_CCHC"/>
    <property type="match status" value="1"/>
</dbReference>
<dbReference type="Proteomes" id="UP001054252">
    <property type="component" value="Unassembled WGS sequence"/>
</dbReference>
<accession>A0AAV5JZP5</accession>
<dbReference type="GO" id="GO:0003723">
    <property type="term" value="F:RNA binding"/>
    <property type="evidence" value="ECO:0007669"/>
    <property type="project" value="TreeGrafter"/>
</dbReference>
<dbReference type="InterPro" id="IPR052115">
    <property type="entry name" value="NEXT_complex_subunit_ZCCHC8"/>
</dbReference>
<evidence type="ECO:0000256" key="3">
    <source>
        <dbReference type="ARBA" id="ARBA00022723"/>
    </source>
</evidence>
<evidence type="ECO:0000256" key="4">
    <source>
        <dbReference type="ARBA" id="ARBA00022771"/>
    </source>
</evidence>
<feature type="domain" description="CCHC-type" evidence="9">
    <location>
        <begin position="277"/>
        <end position="293"/>
    </location>
</feature>
<dbReference type="SUPFAM" id="SSF57756">
    <property type="entry name" value="Retrovirus zinc finger-like domains"/>
    <property type="match status" value="1"/>
</dbReference>
<feature type="region of interest" description="Disordered" evidence="8">
    <location>
        <begin position="437"/>
        <end position="519"/>
    </location>
</feature>
<dbReference type="PANTHER" id="PTHR13316:SF0">
    <property type="entry name" value="ZINC FINGER CCHC DOMAIN-CONTAINING PROTEIN 8"/>
    <property type="match status" value="1"/>
</dbReference>
<keyword evidence="3" id="KW-0479">Metal-binding</keyword>
<proteinExistence type="inferred from homology"/>
<keyword evidence="11" id="KW-1185">Reference proteome</keyword>
<dbReference type="PANTHER" id="PTHR13316">
    <property type="entry name" value="ZINC FINGER, CCHC DOMAIN CONTAINING 8"/>
    <property type="match status" value="1"/>
</dbReference>
<feature type="compositionally biased region" description="Low complexity" evidence="8">
    <location>
        <begin position="10"/>
        <end position="22"/>
    </location>
</feature>
<dbReference type="AlphaFoldDB" id="A0AAV5JZP5"/>
<name>A0AAV5JZP5_9ROSI</name>
<dbReference type="InterPro" id="IPR006568">
    <property type="entry name" value="PSP_pro-rich"/>
</dbReference>
<protein>
    <recommendedName>
        <fullName evidence="9">CCHC-type domain-containing protein</fullName>
    </recommendedName>
</protein>
<feature type="compositionally biased region" description="Polar residues" evidence="8">
    <location>
        <begin position="447"/>
        <end position="461"/>
    </location>
</feature>
<evidence type="ECO:0000256" key="5">
    <source>
        <dbReference type="ARBA" id="ARBA00022833"/>
    </source>
</evidence>
<reference evidence="10 11" key="1">
    <citation type="journal article" date="2021" name="Commun. Biol.">
        <title>The genome of Shorea leprosula (Dipterocarpaceae) highlights the ecological relevance of drought in aseasonal tropical rainforests.</title>
        <authorList>
            <person name="Ng K.K.S."/>
            <person name="Kobayashi M.J."/>
            <person name="Fawcett J.A."/>
            <person name="Hatakeyama M."/>
            <person name="Paape T."/>
            <person name="Ng C.H."/>
            <person name="Ang C.C."/>
            <person name="Tnah L.H."/>
            <person name="Lee C.T."/>
            <person name="Nishiyama T."/>
            <person name="Sese J."/>
            <person name="O'Brien M.J."/>
            <person name="Copetti D."/>
            <person name="Mohd Noor M.I."/>
            <person name="Ong R.C."/>
            <person name="Putra M."/>
            <person name="Sireger I.Z."/>
            <person name="Indrioko S."/>
            <person name="Kosugi Y."/>
            <person name="Izuno A."/>
            <person name="Isagi Y."/>
            <person name="Lee S.L."/>
            <person name="Shimizu K.K."/>
        </authorList>
    </citation>
    <scope>NUCLEOTIDE SEQUENCE [LARGE SCALE GENOMIC DNA]</scope>
    <source>
        <strain evidence="10">214</strain>
    </source>
</reference>
<dbReference type="SMART" id="SM00343">
    <property type="entry name" value="ZnF_C2HC"/>
    <property type="match status" value="1"/>
</dbReference>
<dbReference type="GO" id="GO:0008270">
    <property type="term" value="F:zinc ion binding"/>
    <property type="evidence" value="ECO:0007669"/>
    <property type="project" value="UniProtKB-KW"/>
</dbReference>
<keyword evidence="4 7" id="KW-0863">Zinc-finger</keyword>
<comment type="caution">
    <text evidence="10">The sequence shown here is derived from an EMBL/GenBank/DDBJ whole genome shotgun (WGS) entry which is preliminary data.</text>
</comment>
<evidence type="ECO:0000256" key="7">
    <source>
        <dbReference type="PROSITE-ProRule" id="PRU00047"/>
    </source>
</evidence>
<feature type="region of interest" description="Disordered" evidence="8">
    <location>
        <begin position="1"/>
        <end position="43"/>
    </location>
</feature>
<comment type="subcellular location">
    <subcellularLocation>
        <location evidence="1">Nucleus</location>
        <location evidence="1">Nucleoplasm</location>
    </subcellularLocation>
</comment>
<evidence type="ECO:0000256" key="8">
    <source>
        <dbReference type="SAM" id="MobiDB-lite"/>
    </source>
</evidence>
<keyword evidence="6" id="KW-0539">Nucleus</keyword>
<evidence type="ECO:0000313" key="11">
    <source>
        <dbReference type="Proteomes" id="UP001054252"/>
    </source>
</evidence>
<evidence type="ECO:0000259" key="9">
    <source>
        <dbReference type="PROSITE" id="PS50158"/>
    </source>
</evidence>
<dbReference type="InterPro" id="IPR036875">
    <property type="entry name" value="Znf_CCHC_sf"/>
</dbReference>
<keyword evidence="5" id="KW-0862">Zinc</keyword>
<dbReference type="GO" id="GO:0005654">
    <property type="term" value="C:nucleoplasm"/>
    <property type="evidence" value="ECO:0007669"/>
    <property type="project" value="UniProtKB-SubCell"/>
</dbReference>
<evidence type="ECO:0000256" key="6">
    <source>
        <dbReference type="ARBA" id="ARBA00023242"/>
    </source>
</evidence>
<comment type="similarity">
    <text evidence="2">Belongs to the ZCCHC8 family.</text>
</comment>
<dbReference type="InterPro" id="IPR001878">
    <property type="entry name" value="Znf_CCHC"/>
</dbReference>
<dbReference type="GO" id="GO:0071013">
    <property type="term" value="C:catalytic step 2 spliceosome"/>
    <property type="evidence" value="ECO:0007669"/>
    <property type="project" value="TreeGrafter"/>
</dbReference>
<evidence type="ECO:0000256" key="1">
    <source>
        <dbReference type="ARBA" id="ARBA00004642"/>
    </source>
</evidence>
<dbReference type="SMART" id="SM00581">
    <property type="entry name" value="PSP"/>
    <property type="match status" value="1"/>
</dbReference>
<organism evidence="10 11">
    <name type="scientific">Rubroshorea leprosula</name>
    <dbReference type="NCBI Taxonomy" id="152421"/>
    <lineage>
        <taxon>Eukaryota</taxon>
        <taxon>Viridiplantae</taxon>
        <taxon>Streptophyta</taxon>
        <taxon>Embryophyta</taxon>
        <taxon>Tracheophyta</taxon>
        <taxon>Spermatophyta</taxon>
        <taxon>Magnoliopsida</taxon>
        <taxon>eudicotyledons</taxon>
        <taxon>Gunneridae</taxon>
        <taxon>Pentapetalae</taxon>
        <taxon>rosids</taxon>
        <taxon>malvids</taxon>
        <taxon>Malvales</taxon>
        <taxon>Dipterocarpaceae</taxon>
        <taxon>Rubroshorea</taxon>
    </lineage>
</organism>
<evidence type="ECO:0000313" key="10">
    <source>
        <dbReference type="EMBL" id="GKV16852.1"/>
    </source>
</evidence>
<feature type="compositionally biased region" description="Polar residues" evidence="8">
    <location>
        <begin position="499"/>
        <end position="513"/>
    </location>
</feature>